<evidence type="ECO:0000313" key="11">
    <source>
        <dbReference type="EMBL" id="MCG2615243.1"/>
    </source>
</evidence>
<keyword evidence="7 8" id="KW-0998">Cell outer membrane</keyword>
<evidence type="ECO:0000256" key="4">
    <source>
        <dbReference type="ARBA" id="ARBA00022692"/>
    </source>
</evidence>
<dbReference type="InterPro" id="IPR036942">
    <property type="entry name" value="Beta-barrel_TonB_sf"/>
</dbReference>
<feature type="signal peptide" evidence="9">
    <location>
        <begin position="1"/>
        <end position="20"/>
    </location>
</feature>
<dbReference type="Gene3D" id="2.40.170.20">
    <property type="entry name" value="TonB-dependent receptor, beta-barrel domain"/>
    <property type="match status" value="1"/>
</dbReference>
<dbReference type="SUPFAM" id="SSF49464">
    <property type="entry name" value="Carboxypeptidase regulatory domain-like"/>
    <property type="match status" value="1"/>
</dbReference>
<dbReference type="InterPro" id="IPR012910">
    <property type="entry name" value="Plug_dom"/>
</dbReference>
<dbReference type="SUPFAM" id="SSF56935">
    <property type="entry name" value="Porins"/>
    <property type="match status" value="1"/>
</dbReference>
<comment type="caution">
    <text evidence="11">The sequence shown here is derived from an EMBL/GenBank/DDBJ whole genome shotgun (WGS) entry which is preliminary data.</text>
</comment>
<dbReference type="NCBIfam" id="TIGR04057">
    <property type="entry name" value="SusC_RagA_signa"/>
    <property type="match status" value="1"/>
</dbReference>
<evidence type="ECO:0000256" key="9">
    <source>
        <dbReference type="SAM" id="SignalP"/>
    </source>
</evidence>
<keyword evidence="12" id="KW-1185">Reference proteome</keyword>
<dbReference type="PROSITE" id="PS52016">
    <property type="entry name" value="TONB_DEPENDENT_REC_3"/>
    <property type="match status" value="1"/>
</dbReference>
<evidence type="ECO:0000313" key="12">
    <source>
        <dbReference type="Proteomes" id="UP001165367"/>
    </source>
</evidence>
<keyword evidence="2 8" id="KW-0813">Transport</keyword>
<evidence type="ECO:0000256" key="8">
    <source>
        <dbReference type="PROSITE-ProRule" id="PRU01360"/>
    </source>
</evidence>
<dbReference type="EMBL" id="JAKLTR010000007">
    <property type="protein sequence ID" value="MCG2615243.1"/>
    <property type="molecule type" value="Genomic_DNA"/>
</dbReference>
<keyword evidence="3 8" id="KW-1134">Transmembrane beta strand</keyword>
<feature type="chain" id="PRO_5045094747" evidence="9">
    <location>
        <begin position="21"/>
        <end position="1116"/>
    </location>
</feature>
<evidence type="ECO:0000256" key="6">
    <source>
        <dbReference type="ARBA" id="ARBA00023136"/>
    </source>
</evidence>
<dbReference type="Proteomes" id="UP001165367">
    <property type="component" value="Unassembled WGS sequence"/>
</dbReference>
<keyword evidence="6 8" id="KW-0472">Membrane</keyword>
<comment type="similarity">
    <text evidence="8">Belongs to the TonB-dependent receptor family.</text>
</comment>
<dbReference type="InterPro" id="IPR039426">
    <property type="entry name" value="TonB-dep_rcpt-like"/>
</dbReference>
<evidence type="ECO:0000256" key="7">
    <source>
        <dbReference type="ARBA" id="ARBA00023237"/>
    </source>
</evidence>
<dbReference type="InterPro" id="IPR023997">
    <property type="entry name" value="TonB-dep_OMP_SusC/RagA_CS"/>
</dbReference>
<evidence type="ECO:0000256" key="5">
    <source>
        <dbReference type="ARBA" id="ARBA00022729"/>
    </source>
</evidence>
<evidence type="ECO:0000256" key="2">
    <source>
        <dbReference type="ARBA" id="ARBA00022448"/>
    </source>
</evidence>
<proteinExistence type="inferred from homology"/>
<keyword evidence="4 8" id="KW-0812">Transmembrane</keyword>
<dbReference type="InterPro" id="IPR037066">
    <property type="entry name" value="Plug_dom_sf"/>
</dbReference>
<gene>
    <name evidence="11" type="ORF">LZZ85_13160</name>
</gene>
<feature type="domain" description="TonB-dependent receptor plug" evidence="10">
    <location>
        <begin position="212"/>
        <end position="311"/>
    </location>
</feature>
<protein>
    <submittedName>
        <fullName evidence="11">TonB-dependent receptor</fullName>
    </submittedName>
</protein>
<dbReference type="RefSeq" id="WP_237872416.1">
    <property type="nucleotide sequence ID" value="NZ_JAKLTR010000007.1"/>
</dbReference>
<reference evidence="11" key="1">
    <citation type="submission" date="2022-01" db="EMBL/GenBank/DDBJ databases">
        <authorList>
            <person name="Jo J.-H."/>
            <person name="Im W.-T."/>
        </authorList>
    </citation>
    <scope>NUCLEOTIDE SEQUENCE</scope>
    <source>
        <strain evidence="11">NA20</strain>
    </source>
</reference>
<dbReference type="Pfam" id="PF07715">
    <property type="entry name" value="Plug"/>
    <property type="match status" value="1"/>
</dbReference>
<organism evidence="11 12">
    <name type="scientific">Terrimonas ginsenosidimutans</name>
    <dbReference type="NCBI Taxonomy" id="2908004"/>
    <lineage>
        <taxon>Bacteria</taxon>
        <taxon>Pseudomonadati</taxon>
        <taxon>Bacteroidota</taxon>
        <taxon>Chitinophagia</taxon>
        <taxon>Chitinophagales</taxon>
        <taxon>Chitinophagaceae</taxon>
        <taxon>Terrimonas</taxon>
    </lineage>
</organism>
<dbReference type="PANTHER" id="PTHR30069:SF29">
    <property type="entry name" value="HEMOGLOBIN AND HEMOGLOBIN-HAPTOGLOBIN-BINDING PROTEIN 1-RELATED"/>
    <property type="match status" value="1"/>
</dbReference>
<dbReference type="PANTHER" id="PTHR30069">
    <property type="entry name" value="TONB-DEPENDENT OUTER MEMBRANE RECEPTOR"/>
    <property type="match status" value="1"/>
</dbReference>
<dbReference type="NCBIfam" id="TIGR04056">
    <property type="entry name" value="OMP_RagA_SusC"/>
    <property type="match status" value="1"/>
</dbReference>
<dbReference type="Gene3D" id="2.170.130.10">
    <property type="entry name" value="TonB-dependent receptor, plug domain"/>
    <property type="match status" value="1"/>
</dbReference>
<name>A0ABS9KSC8_9BACT</name>
<evidence type="ECO:0000256" key="1">
    <source>
        <dbReference type="ARBA" id="ARBA00004571"/>
    </source>
</evidence>
<keyword evidence="11" id="KW-0675">Receptor</keyword>
<evidence type="ECO:0000256" key="3">
    <source>
        <dbReference type="ARBA" id="ARBA00022452"/>
    </source>
</evidence>
<evidence type="ECO:0000259" key="10">
    <source>
        <dbReference type="Pfam" id="PF07715"/>
    </source>
</evidence>
<dbReference type="InterPro" id="IPR023996">
    <property type="entry name" value="TonB-dep_OMP_SusC/RagA"/>
</dbReference>
<dbReference type="Pfam" id="PF13715">
    <property type="entry name" value="CarbopepD_reg_2"/>
    <property type="match status" value="1"/>
</dbReference>
<dbReference type="Gene3D" id="2.60.40.1120">
    <property type="entry name" value="Carboxypeptidase-like, regulatory domain"/>
    <property type="match status" value="1"/>
</dbReference>
<dbReference type="InterPro" id="IPR008969">
    <property type="entry name" value="CarboxyPept-like_regulatory"/>
</dbReference>
<accession>A0ABS9KSC8</accession>
<keyword evidence="5 9" id="KW-0732">Signal</keyword>
<sequence>MKLTSLLCAILFTGVSILFASPGKTQELDSTFLTLGLENEPLKTAFKKIEQQTPFRFAFIENQVASASPLSIPRQKRTLRQTLNILFANSKFEYTVNKNSIIVIEKRGIAQLPSALIDTTKNITGKITGTDGQPLSGISVTIKGTQRGAVTNDAGQYRLPDVEENSVLLITGTGFKPLEVMIGSRSELDAQMEAEIRQMDDVVVVGYGKQRKANLTGAVSTVKGTELTTAPLASTANTLAGRLPGLISLQSSGQPGADAAALSIRGFGNALIIVDGVETEFNNIDPNQIETITILKDGSAAIYGSRAGNGVILVTTKRGGSGKPTISLNSSYTAQAITAFPKMSSSGQITEMSREAWLNSGRPDAGAPYTAEQVQRFYDGTDPQYPNTDWYDLLIRKFAPQQQHNLSVRGGSDKIKYYGFLGFVDQGAIWKSGNGGNYKRYNLQSNIDAKISDDLTLQLDLAATNEYRRFPWRSQERALWTDFWQTFPMYPATLPDPTMYSFAQGGGTGGAHLMTNSDIAGYDNTDNQNLRGTIALTYAIKPVRGLSAKAFVNYLQYSSYGKTFVKPLTFYTYDYASETYTKAGSLYEKAFLTQSAGRSRILTSQFSLNYDRVLATDHHVSALALMEIIDYANDGFSGGRRDFLTTAIDQLFMGTLESATINGYAAEMGRKSFVGRLNYAYKGKYLLESTVRADASAKFPSDKRWGYFPSVSLGWRVTEESFMDGISNTLDNLKLRASFGQSGNDGVGNFQYLTGYVSGSPVMLGGSQQTGMTSTGLANPNLTWERIKIYNAGVDFSLFNRKLYGVFEAFYRERAGIPTNRLTSLPSTFGANLPPENLNSLSDRGFELQLGTSGSSADFMWDISGNISFSRAKWGHFEEPDYTDPEQARVYKRSGTWTDRDFGYLSDGLFTSEDEISGLKFDQDGRGNVSLKPGDIRYKDVNGDGLLDWKDQVEIGKGTVPRWMFGINTNLKFKNFDLAALFQGAFGYYNNINLLQANGLAPRVYYELRWTEQNNTADAFIPRLGSTAATNSLHSDHYYKKAGYLRLKTLSIGYNLPAHILRSIKFNQVRVYAAGTNLYTFNPLRKYETDPEAPSNSSGYYYPQQMTVTLGVNISF</sequence>
<comment type="subcellular location">
    <subcellularLocation>
        <location evidence="1 8">Cell outer membrane</location>
        <topology evidence="1 8">Multi-pass membrane protein</topology>
    </subcellularLocation>
</comment>